<dbReference type="EMBL" id="JANBUO010003690">
    <property type="protein sequence ID" value="KAJ2789844.1"/>
    <property type="molecule type" value="Genomic_DNA"/>
</dbReference>
<dbReference type="OrthoDB" id="2148641at2759"/>
<reference evidence="2" key="1">
    <citation type="submission" date="2022-07" db="EMBL/GenBank/DDBJ databases">
        <title>Phylogenomic reconstructions and comparative analyses of Kickxellomycotina fungi.</title>
        <authorList>
            <person name="Reynolds N.K."/>
            <person name="Stajich J.E."/>
            <person name="Barry K."/>
            <person name="Grigoriev I.V."/>
            <person name="Crous P."/>
            <person name="Smith M.E."/>
        </authorList>
    </citation>
    <scope>NUCLEOTIDE SEQUENCE</scope>
    <source>
        <strain evidence="2">NRRL 1565</strain>
    </source>
</reference>
<accession>A0A9W8HLJ1</accession>
<feature type="non-terminal residue" evidence="2">
    <location>
        <position position="1"/>
    </location>
</feature>
<comment type="caution">
    <text evidence="2">The sequence shown here is derived from an EMBL/GenBank/DDBJ whole genome shotgun (WGS) entry which is preliminary data.</text>
</comment>
<feature type="compositionally biased region" description="Basic residues" evidence="1">
    <location>
        <begin position="303"/>
        <end position="321"/>
    </location>
</feature>
<dbReference type="Proteomes" id="UP001140094">
    <property type="component" value="Unassembled WGS sequence"/>
</dbReference>
<organism evidence="2 3">
    <name type="scientific">Coemansia guatemalensis</name>
    <dbReference type="NCBI Taxonomy" id="2761395"/>
    <lineage>
        <taxon>Eukaryota</taxon>
        <taxon>Fungi</taxon>
        <taxon>Fungi incertae sedis</taxon>
        <taxon>Zoopagomycota</taxon>
        <taxon>Kickxellomycotina</taxon>
        <taxon>Kickxellomycetes</taxon>
        <taxon>Kickxellales</taxon>
        <taxon>Kickxellaceae</taxon>
        <taxon>Coemansia</taxon>
    </lineage>
</organism>
<evidence type="ECO:0000313" key="2">
    <source>
        <dbReference type="EMBL" id="KAJ2789844.1"/>
    </source>
</evidence>
<gene>
    <name evidence="2" type="ORF">H4R20_007107</name>
</gene>
<evidence type="ECO:0000256" key="1">
    <source>
        <dbReference type="SAM" id="MobiDB-lite"/>
    </source>
</evidence>
<keyword evidence="3" id="KW-1185">Reference proteome</keyword>
<sequence length="367" mass="40008">FARELETILGECITMCDRRAQGLKYPPPLTLQPQLTRARAAISRLQPQLDARIERIQRVVEERNAEIFAATTELRSVWAESSGATVQTKLARAAHKDFRKRMRRIEYQQQTGVIGWAMRELEHLLTAPDVAAVVVDCLELLMTEAEILERAVGQVFVRKLEPTTDDLCEQRQDIVDDFTEGLLTGREELAGIVGKLMLKEAWRILEANISLQRQRQLLDSGGGGSSSGSKSKKSRAVHATTGNSTNVANALHAAVEGGAESVSAPVSPAVAKTISQPVTAQTQTDAGDYESDLLHDDGDAGAGKKRRRNKKNKKKKGKKGAKQSQAAVPDSETAAPAPEEDEEEDHEHVGDSQNPFASLTWADGADA</sequence>
<feature type="compositionally biased region" description="Polar residues" evidence="1">
    <location>
        <begin position="273"/>
        <end position="285"/>
    </location>
</feature>
<evidence type="ECO:0000313" key="3">
    <source>
        <dbReference type="Proteomes" id="UP001140094"/>
    </source>
</evidence>
<feature type="region of interest" description="Disordered" evidence="1">
    <location>
        <begin position="217"/>
        <end position="245"/>
    </location>
</feature>
<feature type="non-terminal residue" evidence="2">
    <location>
        <position position="367"/>
    </location>
</feature>
<feature type="region of interest" description="Disordered" evidence="1">
    <location>
        <begin position="273"/>
        <end position="367"/>
    </location>
</feature>
<name>A0A9W8HLJ1_9FUNG</name>
<proteinExistence type="predicted"/>
<dbReference type="AlphaFoldDB" id="A0A9W8HLJ1"/>
<protein>
    <submittedName>
        <fullName evidence="2">Uncharacterized protein</fullName>
    </submittedName>
</protein>